<dbReference type="InterPro" id="IPR001940">
    <property type="entry name" value="Peptidase_S1C"/>
</dbReference>
<dbReference type="InterPro" id="IPR009003">
    <property type="entry name" value="Peptidase_S1_PA"/>
</dbReference>
<dbReference type="InterPro" id="IPR025926">
    <property type="entry name" value="PDZ-like_dom"/>
</dbReference>
<gene>
    <name evidence="3" type="ORF">JM946_27205</name>
</gene>
<evidence type="ECO:0000256" key="1">
    <source>
        <dbReference type="SAM" id="SignalP"/>
    </source>
</evidence>
<dbReference type="RefSeq" id="WP_203170597.1">
    <property type="nucleotide sequence ID" value="NZ_JAEVLS010000008.1"/>
</dbReference>
<dbReference type="Gene3D" id="2.30.42.10">
    <property type="match status" value="3"/>
</dbReference>
<dbReference type="Pfam" id="PF00595">
    <property type="entry name" value="PDZ"/>
    <property type="match status" value="1"/>
</dbReference>
<accession>A0ABS1X5D1</accession>
<protein>
    <submittedName>
        <fullName evidence="3">Trypsin-like peptidase domain-containing protein</fullName>
    </submittedName>
</protein>
<dbReference type="Pfam" id="PF12812">
    <property type="entry name" value="PDZ_1"/>
    <property type="match status" value="2"/>
</dbReference>
<dbReference type="SMART" id="SM00228">
    <property type="entry name" value="PDZ"/>
    <property type="match status" value="3"/>
</dbReference>
<keyword evidence="1" id="KW-0732">Signal</keyword>
<dbReference type="InterPro" id="IPR001478">
    <property type="entry name" value="PDZ"/>
</dbReference>
<proteinExistence type="predicted"/>
<dbReference type="PANTHER" id="PTHR46366:SF1">
    <property type="entry name" value="PDZ DOMAIN-CONTAINING PROTEIN C1685.05"/>
    <property type="match status" value="1"/>
</dbReference>
<feature type="signal peptide" evidence="1">
    <location>
        <begin position="1"/>
        <end position="20"/>
    </location>
</feature>
<dbReference type="PRINTS" id="PR00834">
    <property type="entry name" value="PROTEASES2C"/>
</dbReference>
<name>A0ABS1X5D1_9GAMM</name>
<dbReference type="EMBL" id="JAEVLS010000008">
    <property type="protein sequence ID" value="MBM0108436.1"/>
    <property type="molecule type" value="Genomic_DNA"/>
</dbReference>
<dbReference type="Pfam" id="PF13365">
    <property type="entry name" value="Trypsin_2"/>
    <property type="match status" value="1"/>
</dbReference>
<evidence type="ECO:0000259" key="2">
    <source>
        <dbReference type="PROSITE" id="PS50106"/>
    </source>
</evidence>
<dbReference type="PROSITE" id="PS50106">
    <property type="entry name" value="PDZ"/>
    <property type="match status" value="1"/>
</dbReference>
<evidence type="ECO:0000313" key="4">
    <source>
        <dbReference type="Proteomes" id="UP000661077"/>
    </source>
</evidence>
<dbReference type="PROSITE" id="PS51257">
    <property type="entry name" value="PROKAR_LIPOPROTEIN"/>
    <property type="match status" value="1"/>
</dbReference>
<dbReference type="InterPro" id="IPR043504">
    <property type="entry name" value="Peptidase_S1_PA_chymotrypsin"/>
</dbReference>
<dbReference type="Gene3D" id="2.40.10.120">
    <property type="match status" value="1"/>
</dbReference>
<feature type="chain" id="PRO_5045126898" evidence="1">
    <location>
        <begin position="21"/>
        <end position="950"/>
    </location>
</feature>
<comment type="caution">
    <text evidence="3">The sequence shown here is derived from an EMBL/GenBank/DDBJ whole genome shotgun (WGS) entry which is preliminary data.</text>
</comment>
<keyword evidence="4" id="KW-1185">Reference proteome</keyword>
<dbReference type="Gene3D" id="2.40.10.10">
    <property type="entry name" value="Trypsin-like serine proteases"/>
    <property type="match status" value="2"/>
</dbReference>
<sequence length="950" mass="103981">MHRTFAVAGLLLLACLPSHSQEPQGSPPAAVPHTAVPVADAEDSRWTRTLERVASGVVTIQVDLARAFDTEWNMSSQATGFVVDAQRGLILTNRHVVTPGPVTATAVFLNREEVTLYPVYRDPVHDFGFYRYDPSKLRFIKPTELKLHPQGAQVGREIRVIGNDAGEQLSILAGTLARLDREAPNYGLGKYNDFNTFYYQAASSTSGGSSGSPVIDIDGRVLALNAGGSSAAASSFYLPLDRVTRALDAIQKGEQVSRGTLQTVFVYTPFDEVRRLGLRNESEIEVRKKFPNSTGMLVVSEVQRGSAAENVLEPGDVLVRINGQLTADFSLLASTLDDGVGKTVKLTVERGGQVLQHELPIQNMYEVMPDEFLEVGDAIVHNLSWQQARHINVPIKGVYVANPGYILGAAGMPRGAVISEAGGEPINGLGDLEQALGKLAHGERITLRYFTIDDPKTAQWRSVRMDRRWFPARICKRDDKLGTWPCTPWGGNGEAKAPEPATTTFAKTSDPLINKLAPSLVLVNFDMPYSVSGITERSYYGTGMIVDAERGLVIVDRNTVPGPLGDVRLTFAGSIEVPGRVEYIHPLHNLAAVSYDPKLIGATPARAATLKVVDVQPGQEVWAVGMRPDGKVQSRSATVASVDPVGYPLSRTLQFRESNLETISLVNGPGDYDGVLVDKSGAVIATWASFAYEAGRDVAQENRGIPAELVQEMLPLLREGRTLHSLEVELQPVPLAVARKQDLPDQWIRRLEQHSPERRQVLSVVRTVGGSPADGLLRSGDLILDIDGAIVNRFREVERSVQKPSVRVTVWRDKAEQAIEVPTVALGGRDLDRIVVWAGAVLQKPHRALAAQRGIEPDGVFVAYFSYGSPATRYQLWAGRRIVEVDGKPVADLDAFIQAVSGREDRSSLRLRTVTWNGSVEVMTLKLDKRFWPTYELRRTAQGWTRTALE</sequence>
<dbReference type="Proteomes" id="UP000661077">
    <property type="component" value="Unassembled WGS sequence"/>
</dbReference>
<feature type="domain" description="PDZ" evidence="2">
    <location>
        <begin position="297"/>
        <end position="352"/>
    </location>
</feature>
<organism evidence="3 4">
    <name type="scientific">Steroidobacter gossypii</name>
    <dbReference type="NCBI Taxonomy" id="2805490"/>
    <lineage>
        <taxon>Bacteria</taxon>
        <taxon>Pseudomonadati</taxon>
        <taxon>Pseudomonadota</taxon>
        <taxon>Gammaproteobacteria</taxon>
        <taxon>Steroidobacterales</taxon>
        <taxon>Steroidobacteraceae</taxon>
        <taxon>Steroidobacter</taxon>
    </lineage>
</organism>
<reference evidence="3 4" key="1">
    <citation type="journal article" date="2021" name="Int. J. Syst. Evol. Microbiol.">
        <title>Steroidobacter gossypii sp. nov., isolated from soil of cotton cropping field.</title>
        <authorList>
            <person name="Huang R."/>
            <person name="Yang S."/>
            <person name="Zhen C."/>
            <person name="Liu W."/>
        </authorList>
    </citation>
    <scope>NUCLEOTIDE SEQUENCE [LARGE SCALE GENOMIC DNA]</scope>
    <source>
        <strain evidence="3 4">S1-65</strain>
    </source>
</reference>
<evidence type="ECO:0000313" key="3">
    <source>
        <dbReference type="EMBL" id="MBM0108436.1"/>
    </source>
</evidence>
<dbReference type="SUPFAM" id="SSF50156">
    <property type="entry name" value="PDZ domain-like"/>
    <property type="match status" value="3"/>
</dbReference>
<dbReference type="SUPFAM" id="SSF50494">
    <property type="entry name" value="Trypsin-like serine proteases"/>
    <property type="match status" value="2"/>
</dbReference>
<dbReference type="PANTHER" id="PTHR46366">
    <property type="entry name" value="PRO-APOPTOTIC SERINE PROTEASE NMA111"/>
    <property type="match status" value="1"/>
</dbReference>
<dbReference type="InterPro" id="IPR036034">
    <property type="entry name" value="PDZ_sf"/>
</dbReference>